<organism evidence="3 4">
    <name type="scientific">Pontibacter indicus</name>
    <dbReference type="NCBI Taxonomy" id="1317125"/>
    <lineage>
        <taxon>Bacteria</taxon>
        <taxon>Pseudomonadati</taxon>
        <taxon>Bacteroidota</taxon>
        <taxon>Cytophagia</taxon>
        <taxon>Cytophagales</taxon>
        <taxon>Hymenobacteraceae</taxon>
        <taxon>Pontibacter</taxon>
    </lineage>
</organism>
<keyword evidence="1" id="KW-0732">Signal</keyword>
<dbReference type="SUPFAM" id="SSF48208">
    <property type="entry name" value="Six-hairpin glycosidases"/>
    <property type="match status" value="1"/>
</dbReference>
<keyword evidence="4" id="KW-1185">Reference proteome</keyword>
<dbReference type="GO" id="GO:0030246">
    <property type="term" value="F:carbohydrate binding"/>
    <property type="evidence" value="ECO:0007669"/>
    <property type="project" value="InterPro"/>
</dbReference>
<feature type="domain" description="CBM6" evidence="2">
    <location>
        <begin position="777"/>
        <end position="913"/>
    </location>
</feature>
<feature type="chain" id="PRO_5012548779" evidence="1">
    <location>
        <begin position="21"/>
        <end position="916"/>
    </location>
</feature>
<dbReference type="InterPro" id="IPR008928">
    <property type="entry name" value="6-hairpin_glycosidase_sf"/>
</dbReference>
<dbReference type="SUPFAM" id="SSF49785">
    <property type="entry name" value="Galactose-binding domain-like"/>
    <property type="match status" value="1"/>
</dbReference>
<dbReference type="Proteomes" id="UP000187181">
    <property type="component" value="Unassembled WGS sequence"/>
</dbReference>
<sequence length="916" mass="101970">MKRHYYLHTLGLAALLTATACKTQQPGSATTADTGATTATVSNENLIWQSQVYSVYRDRIVQGDHTAKAVSPTEITSSYQSPANEFQSPEIMFKFSINSKDNEMPPGMDHQFICLAEEGGSCETPIIKFGQQLKATAPAPPKAFLAPNTPLTVRVDMRDVLAAFEKDGFYTAYNGSKVYKDDFKGVYIAGNSSPLSWDFDNLASREGMRLEDPDGDGIYEVTLTMNAHREEKFTASHWKLSSKIDHYPQYKSDYLLTDALYNMTLEEVVKNIEADSTFRTGKEWAGVWTRDISYALVLGLAAIEPEVARKSLMRKVKNKRIIQDTGTGGAYPVSTDRIVWALAAWEIYTVTGDQNWLRQAYEITRNSMEDDLLNAFDQKTNLMRGESSFLDWREQTYPKWMQPADIYASQNLGTNAVHYQANVLLSQMATMLNDKQAADKYSQLAQRIRKGINEKLWQQDKGYYGQYLYGRNYLTLSPRSEALGEALTVLFDIADESKTKQIVASTPVYEYGVPCIFPQIPNMPPYHNNGIWPFVQAYWTLAAAKAGNETATVESLNAIYRPAALFLTNKENFVASNGDYAGTQVNSDRQLWSVGGYLGMTYKLLFGMDFQADQLAFKPFVPEVYKGKRSLTNFRYRNAVLDIEMEGFGNSIRSITMDGQELKGAAIPATLTGRHTVKIVLSDAISDKGKQNKVAHHVTPPTPTATFAKGRYSWQPVEGAVNYTVLKNGKPLQQTTETGIAVQPDGYAEYQVIATDAAGYGSFASEPLPVYAKLLEQVYEAEAAATPAKQPYKGFTGKGFVEVSRKANTTITFKVNAPQAGLYAIDFRYANGNGPINTDNKAAMRTLKKGNAFAGTIVLPQRGIGEWSDWGYSNKVWVQLEKGANQLSLTFEPANENMNGEVNQAMIDHLRMIRVQ</sequence>
<gene>
    <name evidence="3" type="ORF">SAMN05444128_1420</name>
</gene>
<dbReference type="InterPro" id="IPR035396">
    <property type="entry name" value="Bac_rhamnosid6H"/>
</dbReference>
<evidence type="ECO:0000313" key="4">
    <source>
        <dbReference type="Proteomes" id="UP000187181"/>
    </source>
</evidence>
<evidence type="ECO:0000313" key="3">
    <source>
        <dbReference type="EMBL" id="SIT84582.1"/>
    </source>
</evidence>
<dbReference type="AlphaFoldDB" id="A0A1R3X261"/>
<dbReference type="EMBL" id="FTPP01000001">
    <property type="protein sequence ID" value="SIT84582.1"/>
    <property type="molecule type" value="Genomic_DNA"/>
</dbReference>
<dbReference type="Gene3D" id="2.60.120.260">
    <property type="entry name" value="Galactose-binding domain-like"/>
    <property type="match status" value="1"/>
</dbReference>
<evidence type="ECO:0000256" key="1">
    <source>
        <dbReference type="SAM" id="SignalP"/>
    </source>
</evidence>
<name>A0A1R3X261_9BACT</name>
<proteinExistence type="predicted"/>
<dbReference type="Gene3D" id="1.50.10.10">
    <property type="match status" value="1"/>
</dbReference>
<dbReference type="InterPro" id="IPR008979">
    <property type="entry name" value="Galactose-bd-like_sf"/>
</dbReference>
<dbReference type="Pfam" id="PF17389">
    <property type="entry name" value="Bac_rhamnosid6H"/>
    <property type="match status" value="1"/>
</dbReference>
<evidence type="ECO:0000259" key="2">
    <source>
        <dbReference type="PROSITE" id="PS51175"/>
    </source>
</evidence>
<protein>
    <submittedName>
        <fullName evidence="3">Alpha-L-rhamnosidase</fullName>
    </submittedName>
</protein>
<dbReference type="InterPro" id="IPR005084">
    <property type="entry name" value="CBM6"/>
</dbReference>
<dbReference type="PROSITE" id="PS51257">
    <property type="entry name" value="PROKAR_LIPOPROTEIN"/>
    <property type="match status" value="1"/>
</dbReference>
<reference evidence="4" key="1">
    <citation type="submission" date="2017-01" db="EMBL/GenBank/DDBJ databases">
        <authorList>
            <person name="Varghese N."/>
            <person name="Submissions S."/>
        </authorList>
    </citation>
    <scope>NUCLEOTIDE SEQUENCE [LARGE SCALE GENOMIC DNA]</scope>
    <source>
        <strain evidence="4">LP100</strain>
    </source>
</reference>
<dbReference type="GO" id="GO:0005975">
    <property type="term" value="P:carbohydrate metabolic process"/>
    <property type="evidence" value="ECO:0007669"/>
    <property type="project" value="InterPro"/>
</dbReference>
<dbReference type="STRING" id="1317125.SAMN05444128_1420"/>
<dbReference type="InterPro" id="IPR012341">
    <property type="entry name" value="6hp_glycosidase-like_sf"/>
</dbReference>
<dbReference type="Gene3D" id="2.60.420.10">
    <property type="entry name" value="Maltose phosphorylase, domain 3"/>
    <property type="match status" value="1"/>
</dbReference>
<dbReference type="RefSeq" id="WP_076666952.1">
    <property type="nucleotide sequence ID" value="NZ_FTPP01000001.1"/>
</dbReference>
<accession>A0A1R3X261</accession>
<dbReference type="OrthoDB" id="49490at2"/>
<dbReference type="PROSITE" id="PS51175">
    <property type="entry name" value="CBM6"/>
    <property type="match status" value="1"/>
</dbReference>
<feature type="signal peptide" evidence="1">
    <location>
        <begin position="1"/>
        <end position="20"/>
    </location>
</feature>